<evidence type="ECO:0000256" key="7">
    <source>
        <dbReference type="SAM" id="Phobius"/>
    </source>
</evidence>
<organism evidence="10 11">
    <name type="scientific">Undibacterium pigrum</name>
    <dbReference type="NCBI Taxonomy" id="401470"/>
    <lineage>
        <taxon>Bacteria</taxon>
        <taxon>Pseudomonadati</taxon>
        <taxon>Pseudomonadota</taxon>
        <taxon>Betaproteobacteria</taxon>
        <taxon>Burkholderiales</taxon>
        <taxon>Oxalobacteraceae</taxon>
        <taxon>Undibacterium</taxon>
    </lineage>
</organism>
<feature type="transmembrane region" description="Helical" evidence="7">
    <location>
        <begin position="281"/>
        <end position="308"/>
    </location>
</feature>
<feature type="transmembrane region" description="Helical" evidence="7">
    <location>
        <begin position="366"/>
        <end position="390"/>
    </location>
</feature>
<dbReference type="InterPro" id="IPR025857">
    <property type="entry name" value="MacB_PCD"/>
</dbReference>
<keyword evidence="11" id="KW-1185">Reference proteome</keyword>
<evidence type="ECO:0000256" key="1">
    <source>
        <dbReference type="ARBA" id="ARBA00004651"/>
    </source>
</evidence>
<dbReference type="GO" id="GO:0022857">
    <property type="term" value="F:transmembrane transporter activity"/>
    <property type="evidence" value="ECO:0007669"/>
    <property type="project" value="TreeGrafter"/>
</dbReference>
<comment type="subcellular location">
    <subcellularLocation>
        <location evidence="1">Cell membrane</location>
        <topology evidence="1">Multi-pass membrane protein</topology>
    </subcellularLocation>
</comment>
<comment type="similarity">
    <text evidence="6">Belongs to the ABC-4 integral membrane protein family.</text>
</comment>
<protein>
    <submittedName>
        <fullName evidence="10">Putative ABC transport system permease protein</fullName>
    </submittedName>
</protein>
<gene>
    <name evidence="10" type="ORF">DFR42_11189</name>
</gene>
<dbReference type="AlphaFoldDB" id="A0A318IUN1"/>
<keyword evidence="4 7" id="KW-1133">Transmembrane helix</keyword>
<feature type="domain" description="MacB-like periplasmic core" evidence="9">
    <location>
        <begin position="21"/>
        <end position="246"/>
    </location>
</feature>
<dbReference type="InterPro" id="IPR050250">
    <property type="entry name" value="Macrolide_Exporter_MacB"/>
</dbReference>
<feature type="domain" description="ABC3 transporter permease C-terminal" evidence="8">
    <location>
        <begin position="287"/>
        <end position="398"/>
    </location>
</feature>
<evidence type="ECO:0000259" key="8">
    <source>
        <dbReference type="Pfam" id="PF02687"/>
    </source>
</evidence>
<accession>A0A318IUN1</accession>
<dbReference type="Proteomes" id="UP000247792">
    <property type="component" value="Unassembled WGS sequence"/>
</dbReference>
<evidence type="ECO:0000256" key="2">
    <source>
        <dbReference type="ARBA" id="ARBA00022475"/>
    </source>
</evidence>
<evidence type="ECO:0000256" key="6">
    <source>
        <dbReference type="ARBA" id="ARBA00038076"/>
    </source>
</evidence>
<sequence>MNFLQVFIEAFRSMNANRLRTALTMLGIVIGITSVVMMLAVGESAKKFIAKELEVLGSNLMIISPGANRTQGVRARTGTAPSLSVEDAVALNELSSLNGAAPALQGFFQLTVGNDNSNNAVLGVTPEMFKVRNWKVDQGNEFSDSDIRGAARMVIIGKKLADQFFYKDNPIGQFVRIDNVPFQVVGVLQGEGRMFDGGDLGEMVLIPITSARATLMRSPFPRNVHYVVVQGKSDKQLKDAEEDIKDMLRDRHHIKAGQEDDFRIDNLASIAETGAKISAGLAAMLGAIGAISLIVGGIGIMNIMLVSVTERTREIGIRMAIGAKPRDVLLQFLTEAVVICLVGGIIGILLALAGAAAITSTGKLEVIIGLQAMVVACGFASFVGIFFGFYPARRASRLLPVDCLRYE</sequence>
<keyword evidence="3 7" id="KW-0812">Transmembrane</keyword>
<dbReference type="Pfam" id="PF02687">
    <property type="entry name" value="FtsX"/>
    <property type="match status" value="1"/>
</dbReference>
<evidence type="ECO:0000256" key="5">
    <source>
        <dbReference type="ARBA" id="ARBA00023136"/>
    </source>
</evidence>
<dbReference type="InterPro" id="IPR003838">
    <property type="entry name" value="ABC3_permease_C"/>
</dbReference>
<reference evidence="10 11" key="1">
    <citation type="submission" date="2018-05" db="EMBL/GenBank/DDBJ databases">
        <title>Genomic Encyclopedia of Type Strains, Phase IV (KMG-IV): sequencing the most valuable type-strain genomes for metagenomic binning, comparative biology and taxonomic classification.</title>
        <authorList>
            <person name="Goeker M."/>
        </authorList>
    </citation>
    <scope>NUCLEOTIDE SEQUENCE [LARGE SCALE GENOMIC DNA]</scope>
    <source>
        <strain evidence="10 11">DSM 19792</strain>
    </source>
</reference>
<keyword evidence="5 7" id="KW-0472">Membrane</keyword>
<comment type="caution">
    <text evidence="10">The sequence shown here is derived from an EMBL/GenBank/DDBJ whole genome shotgun (WGS) entry which is preliminary data.</text>
</comment>
<feature type="transmembrane region" description="Helical" evidence="7">
    <location>
        <begin position="328"/>
        <end position="354"/>
    </location>
</feature>
<dbReference type="PANTHER" id="PTHR30572">
    <property type="entry name" value="MEMBRANE COMPONENT OF TRANSPORTER-RELATED"/>
    <property type="match status" value="1"/>
</dbReference>
<keyword evidence="2" id="KW-1003">Cell membrane</keyword>
<evidence type="ECO:0000313" key="10">
    <source>
        <dbReference type="EMBL" id="PXX38723.1"/>
    </source>
</evidence>
<dbReference type="Pfam" id="PF12704">
    <property type="entry name" value="MacB_PCD"/>
    <property type="match status" value="1"/>
</dbReference>
<evidence type="ECO:0000259" key="9">
    <source>
        <dbReference type="Pfam" id="PF12704"/>
    </source>
</evidence>
<name>A0A318IUN1_9BURK</name>
<dbReference type="GO" id="GO:0005886">
    <property type="term" value="C:plasma membrane"/>
    <property type="evidence" value="ECO:0007669"/>
    <property type="project" value="UniProtKB-SubCell"/>
</dbReference>
<dbReference type="PANTHER" id="PTHR30572:SF4">
    <property type="entry name" value="ABC TRANSPORTER PERMEASE YTRF"/>
    <property type="match status" value="1"/>
</dbReference>
<evidence type="ECO:0000256" key="3">
    <source>
        <dbReference type="ARBA" id="ARBA00022692"/>
    </source>
</evidence>
<dbReference type="EMBL" id="QJKB01000011">
    <property type="protein sequence ID" value="PXX38723.1"/>
    <property type="molecule type" value="Genomic_DNA"/>
</dbReference>
<feature type="transmembrane region" description="Helical" evidence="7">
    <location>
        <begin position="21"/>
        <end position="41"/>
    </location>
</feature>
<evidence type="ECO:0000256" key="4">
    <source>
        <dbReference type="ARBA" id="ARBA00022989"/>
    </source>
</evidence>
<dbReference type="RefSeq" id="WP_245937066.1">
    <property type="nucleotide sequence ID" value="NZ_QJKB01000011.1"/>
</dbReference>
<proteinExistence type="inferred from homology"/>
<evidence type="ECO:0000313" key="11">
    <source>
        <dbReference type="Proteomes" id="UP000247792"/>
    </source>
</evidence>